<name>A0A2P2QCH0_RHIMU</name>
<sequence length="45" mass="5129">MMVAMAVVELTDCHGSQMWVFKGWCTVHQLRRSHLPWSTSCGTYG</sequence>
<evidence type="ECO:0000313" key="1">
    <source>
        <dbReference type="EMBL" id="MBX64633.1"/>
    </source>
</evidence>
<organism evidence="1">
    <name type="scientific">Rhizophora mucronata</name>
    <name type="common">Asiatic mangrove</name>
    <dbReference type="NCBI Taxonomy" id="61149"/>
    <lineage>
        <taxon>Eukaryota</taxon>
        <taxon>Viridiplantae</taxon>
        <taxon>Streptophyta</taxon>
        <taxon>Embryophyta</taxon>
        <taxon>Tracheophyta</taxon>
        <taxon>Spermatophyta</taxon>
        <taxon>Magnoliopsida</taxon>
        <taxon>eudicotyledons</taxon>
        <taxon>Gunneridae</taxon>
        <taxon>Pentapetalae</taxon>
        <taxon>rosids</taxon>
        <taxon>fabids</taxon>
        <taxon>Malpighiales</taxon>
        <taxon>Rhizophoraceae</taxon>
        <taxon>Rhizophora</taxon>
    </lineage>
</organism>
<dbReference type="EMBL" id="GGEC01084149">
    <property type="protein sequence ID" value="MBX64633.1"/>
    <property type="molecule type" value="Transcribed_RNA"/>
</dbReference>
<accession>A0A2P2QCH0</accession>
<dbReference type="AlphaFoldDB" id="A0A2P2QCH0"/>
<protein>
    <submittedName>
        <fullName evidence="1">Uncharacterized protein</fullName>
    </submittedName>
</protein>
<proteinExistence type="predicted"/>
<reference evidence="1" key="1">
    <citation type="submission" date="2018-02" db="EMBL/GenBank/DDBJ databases">
        <title>Rhizophora mucronata_Transcriptome.</title>
        <authorList>
            <person name="Meera S.P."/>
            <person name="Sreeshan A."/>
            <person name="Augustine A."/>
        </authorList>
    </citation>
    <scope>NUCLEOTIDE SEQUENCE</scope>
    <source>
        <tissue evidence="1">Leaf</tissue>
    </source>
</reference>